<dbReference type="SUPFAM" id="SSF53474">
    <property type="entry name" value="alpha/beta-Hydrolases"/>
    <property type="match status" value="1"/>
</dbReference>
<name>A0A2I1D4X0_ASPC2</name>
<dbReference type="EMBL" id="MSFM01000005">
    <property type="protein sequence ID" value="PKY04910.1"/>
    <property type="molecule type" value="Genomic_DNA"/>
</dbReference>
<dbReference type="InterPro" id="IPR029058">
    <property type="entry name" value="AB_hydrolase_fold"/>
</dbReference>
<dbReference type="Pfam" id="PF12697">
    <property type="entry name" value="Abhydrolase_6"/>
    <property type="match status" value="1"/>
</dbReference>
<dbReference type="VEuPathDB" id="FungiDB:P168DRAFT_310409"/>
<evidence type="ECO:0000313" key="3">
    <source>
        <dbReference type="Proteomes" id="UP000234254"/>
    </source>
</evidence>
<evidence type="ECO:0000313" key="2">
    <source>
        <dbReference type="EMBL" id="PKY04910.1"/>
    </source>
</evidence>
<gene>
    <name evidence="2" type="ORF">P168DRAFT_310409</name>
</gene>
<evidence type="ECO:0000259" key="1">
    <source>
        <dbReference type="Pfam" id="PF12697"/>
    </source>
</evidence>
<comment type="caution">
    <text evidence="2">The sequence shown here is derived from an EMBL/GenBank/DDBJ whole genome shotgun (WGS) entry which is preliminary data.</text>
</comment>
<feature type="domain" description="AB hydrolase-1" evidence="1">
    <location>
        <begin position="24"/>
        <end position="156"/>
    </location>
</feature>
<proteinExistence type="predicted"/>
<dbReference type="RefSeq" id="XP_024693504.1">
    <property type="nucleotide sequence ID" value="XM_024839393.1"/>
</dbReference>
<dbReference type="GeneID" id="36546917"/>
<protein>
    <recommendedName>
        <fullName evidence="1">AB hydrolase-1 domain-containing protein</fullName>
    </recommendedName>
</protein>
<keyword evidence="3" id="KW-1185">Reference proteome</keyword>
<dbReference type="AlphaFoldDB" id="A0A2I1D4X0"/>
<dbReference type="PANTHER" id="PTHR48187">
    <property type="entry name" value="LD21810P"/>
    <property type="match status" value="1"/>
</dbReference>
<sequence length="340" mass="38342">MNINVKRFGLTAIHNPPETATVDIVLVHGLSGHPKDTWTSDTGTFWPTDLLPHALGQSRARVLTYGYDASVQAFADGNGLGIHAITKTLVSTLVANRNFQGCSERPIIFICHSLGGLIVKRALIYSHLVSSKGVELLRSIFVSTYGLIFLGTPHDVGDRGQWSLILQYLCEAVLPQQFLQYSPHLIKTLSDNNGTIRNTNRLFVDLWNRFHVFFFYETKGIGLEEYKCVVVNEHNAAPIVEGAERAGIAADHVHMCKFDHASALSWKIMAEILSRYCTEAPRIIDAQWLEEKRERDILHRLPKTSPMDRNLERSPISLFQAYQKNLCGMYNKSQSHNHFL</sequence>
<reference evidence="2" key="1">
    <citation type="submission" date="2016-12" db="EMBL/GenBank/DDBJ databases">
        <title>The genomes of Aspergillus section Nigri reveals drivers in fungal speciation.</title>
        <authorList>
            <consortium name="DOE Joint Genome Institute"/>
            <person name="Vesth T.C."/>
            <person name="Nybo J."/>
            <person name="Theobald S."/>
            <person name="Brandl J."/>
            <person name="Frisvad J.C."/>
            <person name="Nielsen K.F."/>
            <person name="Lyhne E.K."/>
            <person name="Kogle M.E."/>
            <person name="Kuo A."/>
            <person name="Riley R."/>
            <person name="Clum A."/>
            <person name="Nolan M."/>
            <person name="Lipzen A."/>
            <person name="Salamov A."/>
            <person name="Henrissat B."/>
            <person name="Wiebenga A."/>
            <person name="De vries R.P."/>
            <person name="Grigoriev I.V."/>
            <person name="Mortensen U.H."/>
            <person name="Andersen M.R."/>
            <person name="Baker S.E."/>
        </authorList>
    </citation>
    <scope>NUCLEOTIDE SEQUENCE</scope>
    <source>
        <strain evidence="2">IBT 28561</strain>
    </source>
</reference>
<dbReference type="PANTHER" id="PTHR48187:SF2">
    <property type="entry name" value="LD21810P"/>
    <property type="match status" value="1"/>
</dbReference>
<dbReference type="OrthoDB" id="5086500at2759"/>
<dbReference type="InterPro" id="IPR000073">
    <property type="entry name" value="AB_hydrolase_1"/>
</dbReference>
<dbReference type="Gene3D" id="3.40.50.1820">
    <property type="entry name" value="alpha/beta hydrolase"/>
    <property type="match status" value="1"/>
</dbReference>
<organism evidence="2 3">
    <name type="scientific">Aspergillus campestris (strain IBT 28561)</name>
    <dbReference type="NCBI Taxonomy" id="1392248"/>
    <lineage>
        <taxon>Eukaryota</taxon>
        <taxon>Fungi</taxon>
        <taxon>Dikarya</taxon>
        <taxon>Ascomycota</taxon>
        <taxon>Pezizomycotina</taxon>
        <taxon>Eurotiomycetes</taxon>
        <taxon>Eurotiomycetidae</taxon>
        <taxon>Eurotiales</taxon>
        <taxon>Aspergillaceae</taxon>
        <taxon>Aspergillus</taxon>
        <taxon>Aspergillus subgen. Circumdati</taxon>
    </lineage>
</organism>
<dbReference type="Proteomes" id="UP000234254">
    <property type="component" value="Unassembled WGS sequence"/>
</dbReference>
<accession>A0A2I1D4X0</accession>